<name>A0A149TMI4_9PROT</name>
<proteinExistence type="predicted"/>
<evidence type="ECO:0000313" key="2">
    <source>
        <dbReference type="Proteomes" id="UP000075636"/>
    </source>
</evidence>
<dbReference type="EMBL" id="LHZR01000083">
    <property type="protein sequence ID" value="KXV50234.1"/>
    <property type="molecule type" value="Genomic_DNA"/>
</dbReference>
<dbReference type="Pfam" id="PF10618">
    <property type="entry name" value="Tail_tube"/>
    <property type="match status" value="1"/>
</dbReference>
<comment type="caution">
    <text evidence="1">The sequence shown here is derived from an EMBL/GenBank/DDBJ whole genome shotgun (WGS) entry which is preliminary data.</text>
</comment>
<accession>A0A149TMI4</accession>
<evidence type="ECO:0000313" key="1">
    <source>
        <dbReference type="EMBL" id="KXV50234.1"/>
    </source>
</evidence>
<gene>
    <name evidence="1" type="ORF">AD945_02430</name>
</gene>
<dbReference type="InterPro" id="IPR019596">
    <property type="entry name" value="Phage_Mu_GpM_tail_tub"/>
</dbReference>
<sequence length="128" mass="13705">MSGSVYRGPLAGTATATINGVVYNVVGECKYQAAGYQNETLKGQSAVEGFSQMPVQGFVQMTLRDRRDTNPLDFQGASGLTVIIDQANGKVVTVDDGWQTENININTQEGTFELHIESDSVVVDVVSS</sequence>
<dbReference type="PATRIC" id="fig|318683.6.peg.3397"/>
<reference evidence="1 2" key="1">
    <citation type="submission" date="2015-06" db="EMBL/GenBank/DDBJ databases">
        <title>Improved classification and identification of acetic acid bacteria using matrix-assisted laser desorption/ionization time-of-flight mass spectrometry; Gluconobacter nephelii and Gluconobacter uchimurae are later heterotypic synonyms of Gluconobacter japonicus and Gluconobacter oxydans, respectively.</title>
        <authorList>
            <person name="Li L."/>
            <person name="Cleenwerck I."/>
            <person name="De Vuyst L."/>
            <person name="Vandamme P."/>
        </authorList>
    </citation>
    <scope>NUCLEOTIDE SEQUENCE [LARGE SCALE GENOMIC DNA]</scope>
    <source>
        <strain evidence="1 2">LMG 1768</strain>
    </source>
</reference>
<organism evidence="1 2">
    <name type="scientific">Gluconobacter albidus</name>
    <dbReference type="NCBI Taxonomy" id="318683"/>
    <lineage>
        <taxon>Bacteria</taxon>
        <taxon>Pseudomonadati</taxon>
        <taxon>Pseudomonadota</taxon>
        <taxon>Alphaproteobacteria</taxon>
        <taxon>Acetobacterales</taxon>
        <taxon>Acetobacteraceae</taxon>
        <taxon>Gluconobacter</taxon>
    </lineage>
</organism>
<dbReference type="OrthoDB" id="7224894at2"/>
<dbReference type="Proteomes" id="UP000075636">
    <property type="component" value="Unassembled WGS sequence"/>
</dbReference>
<dbReference type="AlphaFoldDB" id="A0A149TMI4"/>
<dbReference type="RefSeq" id="WP_062106182.1">
    <property type="nucleotide sequence ID" value="NZ_LHZR01000083.1"/>
</dbReference>
<protein>
    <submittedName>
        <fullName evidence="1">Phage tail protein</fullName>
    </submittedName>
</protein>